<dbReference type="RefSeq" id="WP_145731368.1">
    <property type="nucleotide sequence ID" value="NZ_VITR01000005.1"/>
</dbReference>
<dbReference type="GO" id="GO:0006355">
    <property type="term" value="P:regulation of DNA-templated transcription"/>
    <property type="evidence" value="ECO:0007669"/>
    <property type="project" value="InterPro"/>
</dbReference>
<accession>A0A560HA48</accession>
<dbReference type="InterPro" id="IPR001789">
    <property type="entry name" value="Sig_transdc_resp-reg_receiver"/>
</dbReference>
<dbReference type="Gene3D" id="1.10.10.10">
    <property type="entry name" value="Winged helix-like DNA-binding domain superfamily/Winged helix DNA-binding domain"/>
    <property type="match status" value="1"/>
</dbReference>
<dbReference type="OrthoDB" id="9784252at2"/>
<dbReference type="EMBL" id="VITR01000005">
    <property type="protein sequence ID" value="TWB43216.1"/>
    <property type="molecule type" value="Genomic_DNA"/>
</dbReference>
<evidence type="ECO:0000259" key="8">
    <source>
        <dbReference type="PROSITE" id="PS50110"/>
    </source>
</evidence>
<dbReference type="GO" id="GO:0005829">
    <property type="term" value="C:cytosol"/>
    <property type="evidence" value="ECO:0007669"/>
    <property type="project" value="TreeGrafter"/>
</dbReference>
<evidence type="ECO:0000256" key="2">
    <source>
        <dbReference type="ARBA" id="ARBA00023012"/>
    </source>
</evidence>
<keyword evidence="4 7" id="KW-0238">DNA-binding</keyword>
<dbReference type="Pfam" id="PF00072">
    <property type="entry name" value="Response_reg"/>
    <property type="match status" value="1"/>
</dbReference>
<dbReference type="InterPro" id="IPR036388">
    <property type="entry name" value="WH-like_DNA-bd_sf"/>
</dbReference>
<dbReference type="SMART" id="SM00448">
    <property type="entry name" value="REC"/>
    <property type="match status" value="1"/>
</dbReference>
<comment type="caution">
    <text evidence="10">The sequence shown here is derived from an EMBL/GenBank/DDBJ whole genome shotgun (WGS) entry which is preliminary data.</text>
</comment>
<dbReference type="Gene3D" id="6.10.250.690">
    <property type="match status" value="1"/>
</dbReference>
<dbReference type="Gene3D" id="3.40.50.2300">
    <property type="match status" value="1"/>
</dbReference>
<sequence length="261" mass="27578">MHSVLVIEDDEGPRTDLVDYLALKDFQVTGAGTTAAAWAVLDQAERDGALPAVIVLDLSLPDGHGFDFAREVRRRHGLACGIIMLTGFSSVDDKVEGLASGADIYLVKHASLREIEANIRSLLRRVDESAPGGVPAAVPPPPPPAPDWHLDTTTWRLTSPQGATTLLTATEYACVAKLMGNRGAVTSRADLIAALDRPSMRYNDRNLDGLISRLRRKVVQSLGEELPVSVIYGVGYTFRPATGAAAGAPTGTATGDATAAP</sequence>
<feature type="domain" description="Response regulatory" evidence="8">
    <location>
        <begin position="3"/>
        <end position="123"/>
    </location>
</feature>
<keyword evidence="3" id="KW-0805">Transcription regulation</keyword>
<keyword evidence="1 6" id="KW-0597">Phosphoprotein</keyword>
<proteinExistence type="predicted"/>
<dbReference type="PANTHER" id="PTHR48111:SF4">
    <property type="entry name" value="DNA-BINDING DUAL TRANSCRIPTIONAL REGULATOR OMPR"/>
    <property type="match status" value="1"/>
</dbReference>
<evidence type="ECO:0000256" key="3">
    <source>
        <dbReference type="ARBA" id="ARBA00023015"/>
    </source>
</evidence>
<evidence type="ECO:0000313" key="11">
    <source>
        <dbReference type="Proteomes" id="UP000315751"/>
    </source>
</evidence>
<evidence type="ECO:0000256" key="1">
    <source>
        <dbReference type="ARBA" id="ARBA00022553"/>
    </source>
</evidence>
<dbReference type="Proteomes" id="UP000315751">
    <property type="component" value="Unassembled WGS sequence"/>
</dbReference>
<dbReference type="GO" id="GO:0000156">
    <property type="term" value="F:phosphorelay response regulator activity"/>
    <property type="evidence" value="ECO:0007669"/>
    <property type="project" value="TreeGrafter"/>
</dbReference>
<dbReference type="InterPro" id="IPR011006">
    <property type="entry name" value="CheY-like_superfamily"/>
</dbReference>
<evidence type="ECO:0000256" key="5">
    <source>
        <dbReference type="ARBA" id="ARBA00023163"/>
    </source>
</evidence>
<gene>
    <name evidence="10" type="ORF">FBZ90_10529</name>
</gene>
<protein>
    <submittedName>
        <fullName evidence="10">DNA-binding response OmpR family regulator</fullName>
    </submittedName>
</protein>
<dbReference type="GO" id="GO:0032993">
    <property type="term" value="C:protein-DNA complex"/>
    <property type="evidence" value="ECO:0007669"/>
    <property type="project" value="TreeGrafter"/>
</dbReference>
<keyword evidence="5" id="KW-0804">Transcription</keyword>
<dbReference type="PANTHER" id="PTHR48111">
    <property type="entry name" value="REGULATOR OF RPOS"/>
    <property type="match status" value="1"/>
</dbReference>
<keyword evidence="11" id="KW-1185">Reference proteome</keyword>
<evidence type="ECO:0000259" key="9">
    <source>
        <dbReference type="PROSITE" id="PS51755"/>
    </source>
</evidence>
<evidence type="ECO:0000256" key="6">
    <source>
        <dbReference type="PROSITE-ProRule" id="PRU00169"/>
    </source>
</evidence>
<dbReference type="PROSITE" id="PS50110">
    <property type="entry name" value="RESPONSE_REGULATORY"/>
    <property type="match status" value="1"/>
</dbReference>
<evidence type="ECO:0000313" key="10">
    <source>
        <dbReference type="EMBL" id="TWB43216.1"/>
    </source>
</evidence>
<feature type="DNA-binding region" description="OmpR/PhoB-type" evidence="7">
    <location>
        <begin position="140"/>
        <end position="240"/>
    </location>
</feature>
<feature type="modified residue" description="4-aspartylphosphate" evidence="6">
    <location>
        <position position="57"/>
    </location>
</feature>
<feature type="domain" description="OmpR/PhoB-type" evidence="9">
    <location>
        <begin position="140"/>
        <end position="240"/>
    </location>
</feature>
<evidence type="ECO:0000256" key="4">
    <source>
        <dbReference type="ARBA" id="ARBA00023125"/>
    </source>
</evidence>
<dbReference type="InterPro" id="IPR016032">
    <property type="entry name" value="Sig_transdc_resp-reg_C-effctor"/>
</dbReference>
<reference evidence="10 11" key="1">
    <citation type="submission" date="2019-06" db="EMBL/GenBank/DDBJ databases">
        <title>Genomic Encyclopedia of Type Strains, Phase IV (KMG-V): Genome sequencing to study the core and pangenomes of soil and plant-associated prokaryotes.</title>
        <authorList>
            <person name="Whitman W."/>
        </authorList>
    </citation>
    <scope>NUCLEOTIDE SEQUENCE [LARGE SCALE GENOMIC DNA]</scope>
    <source>
        <strain evidence="10 11">BR 11622</strain>
    </source>
</reference>
<dbReference type="PROSITE" id="PS51755">
    <property type="entry name" value="OMPR_PHOB"/>
    <property type="match status" value="1"/>
</dbReference>
<dbReference type="SMART" id="SM00862">
    <property type="entry name" value="Trans_reg_C"/>
    <property type="match status" value="1"/>
</dbReference>
<dbReference type="Pfam" id="PF00486">
    <property type="entry name" value="Trans_reg_C"/>
    <property type="match status" value="1"/>
</dbReference>
<dbReference type="SUPFAM" id="SSF52172">
    <property type="entry name" value="CheY-like"/>
    <property type="match status" value="1"/>
</dbReference>
<dbReference type="InterPro" id="IPR039420">
    <property type="entry name" value="WalR-like"/>
</dbReference>
<name>A0A560HA48_9PROT</name>
<evidence type="ECO:0000256" key="7">
    <source>
        <dbReference type="PROSITE-ProRule" id="PRU01091"/>
    </source>
</evidence>
<dbReference type="AlphaFoldDB" id="A0A560HA48"/>
<keyword evidence="2" id="KW-0902">Two-component regulatory system</keyword>
<dbReference type="SUPFAM" id="SSF46894">
    <property type="entry name" value="C-terminal effector domain of the bipartite response regulators"/>
    <property type="match status" value="1"/>
</dbReference>
<dbReference type="InterPro" id="IPR001867">
    <property type="entry name" value="OmpR/PhoB-type_DNA-bd"/>
</dbReference>
<organism evidence="10 11">
    <name type="scientific">Nitrospirillum amazonense</name>
    <dbReference type="NCBI Taxonomy" id="28077"/>
    <lineage>
        <taxon>Bacteria</taxon>
        <taxon>Pseudomonadati</taxon>
        <taxon>Pseudomonadota</taxon>
        <taxon>Alphaproteobacteria</taxon>
        <taxon>Rhodospirillales</taxon>
        <taxon>Azospirillaceae</taxon>
        <taxon>Nitrospirillum</taxon>
    </lineage>
</organism>
<dbReference type="GO" id="GO:0000976">
    <property type="term" value="F:transcription cis-regulatory region binding"/>
    <property type="evidence" value="ECO:0007669"/>
    <property type="project" value="TreeGrafter"/>
</dbReference>